<dbReference type="GeneID" id="81623257"/>
<comment type="caution">
    <text evidence="1">The sequence shown here is derived from an EMBL/GenBank/DDBJ whole genome shotgun (WGS) entry which is preliminary data.</text>
</comment>
<protein>
    <submittedName>
        <fullName evidence="1">Uncharacterized protein</fullName>
    </submittedName>
</protein>
<dbReference type="RefSeq" id="XP_056790549.1">
    <property type="nucleotide sequence ID" value="XM_056933008.1"/>
</dbReference>
<sequence>FREVFTNLASCVHMSAKLEPEKGKKNLLVCVDKARETKVRLLLEKLGYANIPGHLASLKRVCGKTSIDKPDDDRCLLFSPLSIGLGPESIGSGNMQVTGEALKPGTYIQLMETLELEAQLDCLIVLLP</sequence>
<reference evidence="1" key="2">
    <citation type="journal article" date="2023" name="IMA Fungus">
        <title>Comparative genomic study of the Penicillium genus elucidates a diverse pangenome and 15 lateral gene transfer events.</title>
        <authorList>
            <person name="Petersen C."/>
            <person name="Sorensen T."/>
            <person name="Nielsen M.R."/>
            <person name="Sondergaard T.E."/>
            <person name="Sorensen J.L."/>
            <person name="Fitzpatrick D.A."/>
            <person name="Frisvad J.C."/>
            <person name="Nielsen K.L."/>
        </authorList>
    </citation>
    <scope>NUCLEOTIDE SEQUENCE</scope>
    <source>
        <strain evidence="1">IBT 30728</strain>
    </source>
</reference>
<gene>
    <name evidence="1" type="ORF">N7539_003406</name>
</gene>
<organism evidence="1 2">
    <name type="scientific">Penicillium diatomitis</name>
    <dbReference type="NCBI Taxonomy" id="2819901"/>
    <lineage>
        <taxon>Eukaryota</taxon>
        <taxon>Fungi</taxon>
        <taxon>Dikarya</taxon>
        <taxon>Ascomycota</taxon>
        <taxon>Pezizomycotina</taxon>
        <taxon>Eurotiomycetes</taxon>
        <taxon>Eurotiomycetidae</taxon>
        <taxon>Eurotiales</taxon>
        <taxon>Aspergillaceae</taxon>
        <taxon>Penicillium</taxon>
    </lineage>
</organism>
<dbReference type="AlphaFoldDB" id="A0A9X0BX90"/>
<evidence type="ECO:0000313" key="2">
    <source>
        <dbReference type="Proteomes" id="UP001148312"/>
    </source>
</evidence>
<name>A0A9X0BX90_9EURO</name>
<dbReference type="Proteomes" id="UP001148312">
    <property type="component" value="Unassembled WGS sequence"/>
</dbReference>
<dbReference type="EMBL" id="JAPWDQ010000004">
    <property type="protein sequence ID" value="KAJ5488516.1"/>
    <property type="molecule type" value="Genomic_DNA"/>
</dbReference>
<evidence type="ECO:0000313" key="1">
    <source>
        <dbReference type="EMBL" id="KAJ5488516.1"/>
    </source>
</evidence>
<accession>A0A9X0BX90</accession>
<proteinExistence type="predicted"/>
<keyword evidence="2" id="KW-1185">Reference proteome</keyword>
<reference evidence="1" key="1">
    <citation type="submission" date="2022-12" db="EMBL/GenBank/DDBJ databases">
        <authorList>
            <person name="Petersen C."/>
        </authorList>
    </citation>
    <scope>NUCLEOTIDE SEQUENCE</scope>
    <source>
        <strain evidence="1">IBT 30728</strain>
    </source>
</reference>
<feature type="non-terminal residue" evidence="1">
    <location>
        <position position="1"/>
    </location>
</feature>